<feature type="region of interest" description="Disordered" evidence="1">
    <location>
        <begin position="1"/>
        <end position="20"/>
    </location>
</feature>
<dbReference type="GO" id="GO:0008999">
    <property type="term" value="F:protein-N-terminal-alanine acetyltransferase activity"/>
    <property type="evidence" value="ECO:0007669"/>
    <property type="project" value="TreeGrafter"/>
</dbReference>
<dbReference type="EMBL" id="RYZW01000086">
    <property type="protein sequence ID" value="TDZ49861.1"/>
    <property type="molecule type" value="Genomic_DNA"/>
</dbReference>
<dbReference type="AlphaFoldDB" id="A0A4R8R146"/>
<proteinExistence type="predicted"/>
<keyword evidence="4" id="KW-1185">Reference proteome</keyword>
<dbReference type="FunFam" id="3.40.630.30:FF:000047">
    <property type="entry name" value="Acetyltransferase, GNAT family"/>
    <property type="match status" value="1"/>
</dbReference>
<protein>
    <recommendedName>
        <fullName evidence="2">N-acetyltransferase domain-containing protein</fullName>
    </recommendedName>
</protein>
<dbReference type="GO" id="GO:1990189">
    <property type="term" value="F:protein N-terminal-serine acetyltransferase activity"/>
    <property type="evidence" value="ECO:0007669"/>
    <property type="project" value="TreeGrafter"/>
</dbReference>
<evidence type="ECO:0000313" key="3">
    <source>
        <dbReference type="EMBL" id="TDZ49861.1"/>
    </source>
</evidence>
<feature type="domain" description="N-acetyltransferase" evidence="2">
    <location>
        <begin position="29"/>
        <end position="171"/>
    </location>
</feature>
<evidence type="ECO:0000313" key="4">
    <source>
        <dbReference type="Proteomes" id="UP000295703"/>
    </source>
</evidence>
<dbReference type="Pfam" id="PF13302">
    <property type="entry name" value="Acetyltransf_3"/>
    <property type="match status" value="1"/>
</dbReference>
<accession>A0A4R8R146</accession>
<dbReference type="SUPFAM" id="SSF55729">
    <property type="entry name" value="Acyl-CoA N-acyltransferases (Nat)"/>
    <property type="match status" value="1"/>
</dbReference>
<dbReference type="InterPro" id="IPR016181">
    <property type="entry name" value="Acyl_CoA_acyltransferase"/>
</dbReference>
<gene>
    <name evidence="3" type="ORF">CTRI78_v007762</name>
</gene>
<dbReference type="PANTHER" id="PTHR43441:SF2">
    <property type="entry name" value="FAMILY ACETYLTRANSFERASE, PUTATIVE (AFU_ORTHOLOGUE AFUA_7G00850)-RELATED"/>
    <property type="match status" value="1"/>
</dbReference>
<dbReference type="Gene3D" id="3.40.630.30">
    <property type="match status" value="1"/>
</dbReference>
<dbReference type="Proteomes" id="UP000295703">
    <property type="component" value="Unassembled WGS sequence"/>
</dbReference>
<evidence type="ECO:0000256" key="1">
    <source>
        <dbReference type="SAM" id="MobiDB-lite"/>
    </source>
</evidence>
<comment type="caution">
    <text evidence="3">The sequence shown here is derived from an EMBL/GenBank/DDBJ whole genome shotgun (WGS) entry which is preliminary data.</text>
</comment>
<sequence length="238" mass="27089">MSRPVGLPAPSGSATVPSRESLHGRYTSLVPLEVSHAKPLWEHLGGGEKADIWTYMFPEPFLEYDEFEESVKQWVASKDPLHFTVLSAPASDATAEPVGFVTLMNMVPDHRRVEIGCVTFGKKLQRTRQATETFYLLMKHAFDSLGYLRVEWKANNLNKPSLAAAQRLGFTFEGVFRKHMILKGRHRDTAWFSIVDDDEWPLARDGLEAWLDEKNFDEQGQQRCGLKQLREGLEVKRA</sequence>
<dbReference type="InterPro" id="IPR051908">
    <property type="entry name" value="Ribosomal_N-acetyltransferase"/>
</dbReference>
<dbReference type="PANTHER" id="PTHR43441">
    <property type="entry name" value="RIBOSOMAL-PROTEIN-SERINE ACETYLTRANSFERASE"/>
    <property type="match status" value="1"/>
</dbReference>
<evidence type="ECO:0000259" key="2">
    <source>
        <dbReference type="Pfam" id="PF13302"/>
    </source>
</evidence>
<reference evidence="3 4" key="1">
    <citation type="submission" date="2018-12" db="EMBL/GenBank/DDBJ databases">
        <title>Genome sequence and assembly of Colletotrichum trifolii.</title>
        <authorList>
            <person name="Gan P."/>
            <person name="Shirasu K."/>
        </authorList>
    </citation>
    <scope>NUCLEOTIDE SEQUENCE [LARGE SCALE GENOMIC DNA]</scope>
    <source>
        <strain evidence="3 4">543-2</strain>
    </source>
</reference>
<name>A0A4R8R146_COLTR</name>
<dbReference type="InterPro" id="IPR000182">
    <property type="entry name" value="GNAT_dom"/>
</dbReference>
<organism evidence="3 4">
    <name type="scientific">Colletotrichum trifolii</name>
    <dbReference type="NCBI Taxonomy" id="5466"/>
    <lineage>
        <taxon>Eukaryota</taxon>
        <taxon>Fungi</taxon>
        <taxon>Dikarya</taxon>
        <taxon>Ascomycota</taxon>
        <taxon>Pezizomycotina</taxon>
        <taxon>Sordariomycetes</taxon>
        <taxon>Hypocreomycetidae</taxon>
        <taxon>Glomerellales</taxon>
        <taxon>Glomerellaceae</taxon>
        <taxon>Colletotrichum</taxon>
        <taxon>Colletotrichum orbiculare species complex</taxon>
    </lineage>
</organism>